<accession>A0ABQ2NR26</accession>
<dbReference type="Proteomes" id="UP000641206">
    <property type="component" value="Unassembled WGS sequence"/>
</dbReference>
<dbReference type="InterPro" id="IPR015064">
    <property type="entry name" value="Sda"/>
</dbReference>
<sequence>MNSLRHLSDELLKESLRNATKLKLEQNFCTALKNEIRKRAERSKKVTAKTMDMANIFDGE</sequence>
<dbReference type="RefSeq" id="WP_229720084.1">
    <property type="nucleotide sequence ID" value="NZ_BMLW01000002.1"/>
</dbReference>
<comment type="caution">
    <text evidence="1">The sequence shown here is derived from an EMBL/GenBank/DDBJ whole genome shotgun (WGS) entry which is preliminary data.</text>
</comment>
<name>A0ABQ2NR26_9BACI</name>
<evidence type="ECO:0000313" key="1">
    <source>
        <dbReference type="EMBL" id="GGP08496.1"/>
    </source>
</evidence>
<keyword evidence="2" id="KW-1185">Reference proteome</keyword>
<dbReference type="EMBL" id="BMLW01000002">
    <property type="protein sequence ID" value="GGP08496.1"/>
    <property type="molecule type" value="Genomic_DNA"/>
</dbReference>
<dbReference type="Pfam" id="PF08970">
    <property type="entry name" value="Sda"/>
    <property type="match status" value="1"/>
</dbReference>
<dbReference type="Gene3D" id="1.10.287.1100">
    <property type="entry name" value="Sporulation inhibitor A"/>
    <property type="match status" value="1"/>
</dbReference>
<dbReference type="InterPro" id="IPR036916">
    <property type="entry name" value="Sda_sf"/>
</dbReference>
<evidence type="ECO:0000313" key="2">
    <source>
        <dbReference type="Proteomes" id="UP000641206"/>
    </source>
</evidence>
<protein>
    <submittedName>
        <fullName evidence="1">Uncharacterized protein</fullName>
    </submittedName>
</protein>
<reference evidence="2" key="1">
    <citation type="journal article" date="2019" name="Int. J. Syst. Evol. Microbiol.">
        <title>The Global Catalogue of Microorganisms (GCM) 10K type strain sequencing project: providing services to taxonomists for standard genome sequencing and annotation.</title>
        <authorList>
            <consortium name="The Broad Institute Genomics Platform"/>
            <consortium name="The Broad Institute Genome Sequencing Center for Infectious Disease"/>
            <person name="Wu L."/>
            <person name="Ma J."/>
        </authorList>
    </citation>
    <scope>NUCLEOTIDE SEQUENCE [LARGE SCALE GENOMIC DNA]</scope>
    <source>
        <strain evidence="2">CGMCC 1.7693</strain>
    </source>
</reference>
<proteinExistence type="predicted"/>
<organism evidence="1 2">
    <name type="scientific">Oceanobacillus neutriphilus</name>
    <dbReference type="NCBI Taxonomy" id="531815"/>
    <lineage>
        <taxon>Bacteria</taxon>
        <taxon>Bacillati</taxon>
        <taxon>Bacillota</taxon>
        <taxon>Bacilli</taxon>
        <taxon>Bacillales</taxon>
        <taxon>Bacillaceae</taxon>
        <taxon>Oceanobacillus</taxon>
    </lineage>
</organism>
<gene>
    <name evidence="1" type="ORF">GCM10011346_08770</name>
</gene>
<dbReference type="SUPFAM" id="SSF100985">
    <property type="entry name" value="Sporulation inhibitor Sda"/>
    <property type="match status" value="1"/>
</dbReference>